<dbReference type="SUPFAM" id="SSF55781">
    <property type="entry name" value="GAF domain-like"/>
    <property type="match status" value="1"/>
</dbReference>
<dbReference type="CDD" id="cd00130">
    <property type="entry name" value="PAS"/>
    <property type="match status" value="1"/>
</dbReference>
<dbReference type="PROSITE" id="PS50887">
    <property type="entry name" value="GGDEF"/>
    <property type="match status" value="1"/>
</dbReference>
<reference evidence="5 6" key="1">
    <citation type="journal article" date="2019" name="Antonie Van Leeuwenhoek">
        <title>Description of 'Ca. Methylobacter oryzae' KRF1, a novel species from the environmentally important Methylobacter clade 2.</title>
        <authorList>
            <person name="Khatri K."/>
            <person name="Mohite J.A."/>
            <person name="Pandit P.S."/>
            <person name="Bahulikar R."/>
            <person name="Rahalkar M.C."/>
        </authorList>
    </citation>
    <scope>NUCLEOTIDE SEQUENCE [LARGE SCALE GENOMIC DNA]</scope>
    <source>
        <strain evidence="5 6">KRF1</strain>
    </source>
</reference>
<dbReference type="Pfam" id="PF00990">
    <property type="entry name" value="GGDEF"/>
    <property type="match status" value="1"/>
</dbReference>
<dbReference type="InterPro" id="IPR000014">
    <property type="entry name" value="PAS"/>
</dbReference>
<dbReference type="SUPFAM" id="SSF55785">
    <property type="entry name" value="PYP-like sensor domain (PAS domain)"/>
    <property type="match status" value="1"/>
</dbReference>
<dbReference type="NCBIfam" id="TIGR00254">
    <property type="entry name" value="GGDEF"/>
    <property type="match status" value="1"/>
</dbReference>
<dbReference type="RefSeq" id="WP_127030340.1">
    <property type="nucleotide sequence ID" value="NZ_RYFG02000022.1"/>
</dbReference>
<dbReference type="Gene3D" id="3.30.70.270">
    <property type="match status" value="1"/>
</dbReference>
<dbReference type="SUPFAM" id="SSF55073">
    <property type="entry name" value="Nucleotide cyclase"/>
    <property type="match status" value="1"/>
</dbReference>
<dbReference type="InterPro" id="IPR050469">
    <property type="entry name" value="Diguanylate_Cyclase"/>
</dbReference>
<proteinExistence type="predicted"/>
<dbReference type="SMART" id="SM00267">
    <property type="entry name" value="GGDEF"/>
    <property type="match status" value="1"/>
</dbReference>
<feature type="domain" description="GGDEF" evidence="4">
    <location>
        <begin position="346"/>
        <end position="479"/>
    </location>
</feature>
<dbReference type="PROSITE" id="PS50112">
    <property type="entry name" value="PAS"/>
    <property type="match status" value="1"/>
</dbReference>
<dbReference type="Pfam" id="PF13185">
    <property type="entry name" value="GAF_2"/>
    <property type="match status" value="1"/>
</dbReference>
<dbReference type="PANTHER" id="PTHR45138:SF9">
    <property type="entry name" value="DIGUANYLATE CYCLASE DGCM-RELATED"/>
    <property type="match status" value="1"/>
</dbReference>
<evidence type="ECO:0000313" key="6">
    <source>
        <dbReference type="Proteomes" id="UP000733744"/>
    </source>
</evidence>
<dbReference type="InterPro" id="IPR003018">
    <property type="entry name" value="GAF"/>
</dbReference>
<comment type="catalytic activity">
    <reaction evidence="2">
        <text>2 GTP = 3',3'-c-di-GMP + 2 diphosphate</text>
        <dbReference type="Rhea" id="RHEA:24898"/>
        <dbReference type="ChEBI" id="CHEBI:33019"/>
        <dbReference type="ChEBI" id="CHEBI:37565"/>
        <dbReference type="ChEBI" id="CHEBI:58805"/>
        <dbReference type="EC" id="2.7.7.65"/>
    </reaction>
</comment>
<dbReference type="InterPro" id="IPR035965">
    <property type="entry name" value="PAS-like_dom_sf"/>
</dbReference>
<accession>A0ABY3CE66</accession>
<dbReference type="NCBIfam" id="TIGR00229">
    <property type="entry name" value="sensory_box"/>
    <property type="match status" value="1"/>
</dbReference>
<dbReference type="EMBL" id="RYFG02000022">
    <property type="protein sequence ID" value="TRX01161.1"/>
    <property type="molecule type" value="Genomic_DNA"/>
</dbReference>
<evidence type="ECO:0000259" key="3">
    <source>
        <dbReference type="PROSITE" id="PS50112"/>
    </source>
</evidence>
<dbReference type="InterPro" id="IPR043128">
    <property type="entry name" value="Rev_trsase/Diguanyl_cyclase"/>
</dbReference>
<dbReference type="InterPro" id="IPR029016">
    <property type="entry name" value="GAF-like_dom_sf"/>
</dbReference>
<name>A0ABY3CE66_9GAMM</name>
<protein>
    <recommendedName>
        <fullName evidence="1">diguanylate cyclase</fullName>
        <ecNumber evidence="1">2.7.7.65</ecNumber>
    </recommendedName>
</protein>
<keyword evidence="6" id="KW-1185">Reference proteome</keyword>
<dbReference type="Proteomes" id="UP000733744">
    <property type="component" value="Unassembled WGS sequence"/>
</dbReference>
<evidence type="ECO:0000313" key="5">
    <source>
        <dbReference type="EMBL" id="TRX01161.1"/>
    </source>
</evidence>
<dbReference type="InterPro" id="IPR029787">
    <property type="entry name" value="Nucleotide_cyclase"/>
</dbReference>
<dbReference type="Gene3D" id="3.30.450.20">
    <property type="entry name" value="PAS domain"/>
    <property type="match status" value="1"/>
</dbReference>
<organism evidence="5 6">
    <name type="scientific">Candidatus Methylobacter oryzae</name>
    <dbReference type="NCBI Taxonomy" id="2497749"/>
    <lineage>
        <taxon>Bacteria</taxon>
        <taxon>Pseudomonadati</taxon>
        <taxon>Pseudomonadota</taxon>
        <taxon>Gammaproteobacteria</taxon>
        <taxon>Methylococcales</taxon>
        <taxon>Methylococcaceae</taxon>
        <taxon>Methylobacter</taxon>
    </lineage>
</organism>
<feature type="domain" description="PAS" evidence="3">
    <location>
        <begin position="23"/>
        <end position="63"/>
    </location>
</feature>
<comment type="caution">
    <text evidence="5">The sequence shown here is derived from an EMBL/GenBank/DDBJ whole genome shotgun (WGS) entry which is preliminary data.</text>
</comment>
<evidence type="ECO:0000259" key="4">
    <source>
        <dbReference type="PROSITE" id="PS50887"/>
    </source>
</evidence>
<gene>
    <name evidence="5" type="ORF">EKO24_004335</name>
</gene>
<dbReference type="Gene3D" id="3.30.450.40">
    <property type="match status" value="1"/>
</dbReference>
<evidence type="ECO:0000256" key="2">
    <source>
        <dbReference type="ARBA" id="ARBA00034247"/>
    </source>
</evidence>
<sequence>MTFDHDPTFNLISMVQLPVSLWKSALDGASDEIYLVDQHGFIHYANNAAVASTGLNEAQLVGRPIANLETNATPIDWTSLWADLVRVGFVRLEVQRQDVEGNDYLAEWRITLVRHEIGMFALIMASSLLKRPNVETADNRKTMVANAINQVLQDTINPQTDNEIGELWLKMAEDMTGSKYGFVGEINEEGKYDALALSDPGWDACRIPGTNKTKLIMNMVFRGFWGHPVTTGESIIVNEPDQHPQSVGRPEGHPPLTAFLGVPMKHNGKVVGMFALANKEGGYDEEDVKCVELLAMSFVEALLRRRMMVREKDLHEARDASLKDPLTGLYNRRFFDEFQRNLGFEKKTAVLACDVDHFKATNDTYGHAVGDTVLKEVAAIMMKCVRESDYVIRIGGEEFVILIQESSDDVALITAERIRRMLARYVFCAASDEFNKTISIGIAMFPEDADSLSGCLELADKALYQAKEEGRDRVVRYVA</sequence>
<dbReference type="PANTHER" id="PTHR45138">
    <property type="entry name" value="REGULATORY COMPONENTS OF SENSORY TRANSDUCTION SYSTEM"/>
    <property type="match status" value="1"/>
</dbReference>
<dbReference type="EC" id="2.7.7.65" evidence="1"/>
<evidence type="ECO:0000256" key="1">
    <source>
        <dbReference type="ARBA" id="ARBA00012528"/>
    </source>
</evidence>
<dbReference type="CDD" id="cd01949">
    <property type="entry name" value="GGDEF"/>
    <property type="match status" value="1"/>
</dbReference>
<dbReference type="InterPro" id="IPR000160">
    <property type="entry name" value="GGDEF_dom"/>
</dbReference>